<protein>
    <submittedName>
        <fullName evidence="1">Uncharacterized protein</fullName>
    </submittedName>
</protein>
<organism evidence="1 2">
    <name type="scientific">Candidatus Roizmanbacteria bacterium CG11_big_fil_rev_8_21_14_0_20_35_14</name>
    <dbReference type="NCBI Taxonomy" id="1974855"/>
    <lineage>
        <taxon>Bacteria</taxon>
        <taxon>Candidatus Roizmaniibacteriota</taxon>
    </lineage>
</organism>
<accession>A0A2H0KM65</accession>
<comment type="caution">
    <text evidence="1">The sequence shown here is derived from an EMBL/GenBank/DDBJ whole genome shotgun (WGS) entry which is preliminary data.</text>
</comment>
<name>A0A2H0KM65_9BACT</name>
<dbReference type="Proteomes" id="UP000229570">
    <property type="component" value="Unassembled WGS sequence"/>
</dbReference>
<evidence type="ECO:0000313" key="2">
    <source>
        <dbReference type="Proteomes" id="UP000229570"/>
    </source>
</evidence>
<sequence>MLNEQRSLIRLVFADLKLDEGKLSYTYSKTFKILSEAVEATNCPKVDKIDDFENGKFELTNRSDVTRQKDSLLPSRPIWLPLKDLFINQELEFGISLSDLKIAFENLGLSQPKPAFATL</sequence>
<dbReference type="EMBL" id="PCVL01000049">
    <property type="protein sequence ID" value="PIQ72347.1"/>
    <property type="molecule type" value="Genomic_DNA"/>
</dbReference>
<dbReference type="AlphaFoldDB" id="A0A2H0KM65"/>
<reference evidence="1 2" key="1">
    <citation type="submission" date="2017-09" db="EMBL/GenBank/DDBJ databases">
        <title>Depth-based differentiation of microbial function through sediment-hosted aquifers and enrichment of novel symbionts in the deep terrestrial subsurface.</title>
        <authorList>
            <person name="Probst A.J."/>
            <person name="Ladd B."/>
            <person name="Jarett J.K."/>
            <person name="Geller-Mcgrath D.E."/>
            <person name="Sieber C.M."/>
            <person name="Emerson J.B."/>
            <person name="Anantharaman K."/>
            <person name="Thomas B.C."/>
            <person name="Malmstrom R."/>
            <person name="Stieglmeier M."/>
            <person name="Klingl A."/>
            <person name="Woyke T."/>
            <person name="Ryan C.M."/>
            <person name="Banfield J.F."/>
        </authorList>
    </citation>
    <scope>NUCLEOTIDE SEQUENCE [LARGE SCALE GENOMIC DNA]</scope>
    <source>
        <strain evidence="1">CG11_big_fil_rev_8_21_14_0_20_35_14</strain>
    </source>
</reference>
<evidence type="ECO:0000313" key="1">
    <source>
        <dbReference type="EMBL" id="PIQ72347.1"/>
    </source>
</evidence>
<gene>
    <name evidence="1" type="ORF">COV86_03485</name>
</gene>
<proteinExistence type="predicted"/>